<feature type="domain" description="6-phospho-N-acetylmuramidase C-terminal" evidence="1">
    <location>
        <begin position="246"/>
        <end position="362"/>
    </location>
</feature>
<evidence type="ECO:0000259" key="1">
    <source>
        <dbReference type="Pfam" id="PF05913"/>
    </source>
</evidence>
<dbReference type="SUPFAM" id="SSF50891">
    <property type="entry name" value="Cyclophilin-like"/>
    <property type="match status" value="1"/>
</dbReference>
<dbReference type="InterPro" id="IPR013785">
    <property type="entry name" value="Aldolase_TIM"/>
</dbReference>
<proteinExistence type="predicted"/>
<dbReference type="InterPro" id="IPR043894">
    <property type="entry name" value="MupG_C"/>
</dbReference>
<dbReference type="Gene3D" id="3.20.20.70">
    <property type="entry name" value="Aldolase class I"/>
    <property type="match status" value="1"/>
</dbReference>
<dbReference type="InterPro" id="IPR029000">
    <property type="entry name" value="Cyclophilin-like_dom_sf"/>
</dbReference>
<gene>
    <name evidence="3" type="ordered locus">MSC_0839</name>
</gene>
<dbReference type="PANTHER" id="PTHR38435:SF2">
    <property type="entry name" value="DUF871 DOMAIN-CONTAINING PROTEIN"/>
    <property type="match status" value="1"/>
</dbReference>
<evidence type="ECO:0000313" key="3">
    <source>
        <dbReference type="EMBL" id="CAE77453.1"/>
    </source>
</evidence>
<dbReference type="Pfam" id="PF19200">
    <property type="entry name" value="MupG_N"/>
    <property type="match status" value="1"/>
</dbReference>
<dbReference type="InterPro" id="IPR017853">
    <property type="entry name" value="GH"/>
</dbReference>
<dbReference type="AlphaFoldDB" id="Q6MSD7"/>
<dbReference type="eggNOG" id="COG3589">
    <property type="taxonomic scope" value="Bacteria"/>
</dbReference>
<dbReference type="PATRIC" id="fig|272632.4.peg.902"/>
<reference evidence="3 4" key="1">
    <citation type="journal article" date="2004" name="Genome Res.">
        <title>The genome sequence of Mycoplasma mycoides subsp. mycoides SC type strain PG1T, the causative agent of contagious bovine pleuropneumonia (CBPP).</title>
        <authorList>
            <person name="Westberg J."/>
            <person name="Persson A."/>
            <person name="Holmberg A."/>
            <person name="Goesmann A."/>
            <person name="Lundeberg J."/>
            <person name="Johansson K.-E."/>
            <person name="Pettersson B."/>
            <person name="Uhlen M."/>
        </authorList>
    </citation>
    <scope>NUCLEOTIDE SEQUENCE [LARGE SCALE GENOMIC DNA]</scope>
    <source>
        <strain evidence="3 4">PG1</strain>
    </source>
</reference>
<dbReference type="InterPro" id="IPR008589">
    <property type="entry name" value="MupG"/>
</dbReference>
<sequence>MNNMEKKKLGISVYCKKASFDQIIEYLKLARSYNFEILFISFVHLLKNDYFKNIDVIKKAKELNYYVIADFDQTSLSNLTKSNDLKILKEIGIDCIRFDEPINAQSLANLTYNPYEIDVQLNISNSFSFLDNVLDFKPVLTKLSGSHNFYLLENSGLDIDFFNKTTDKFIRKNLNTSAFISSQIANITLADNYTKAVSLEFFRNIDIISQAKYLFYSNKINNVIIANMFASKKELEQLSLLNKDHLTLKINNLQKISKIEKDILLWNNHFRRSDINTSYIRSTFSRTIWHSANIKPNNIKQVFNKGDIVILNNNANRYKGELHIILKENYIDNNNLYNYIASVHSDELYLLDFINSNSHFKISL</sequence>
<dbReference type="STRING" id="272632.MSC_0839"/>
<dbReference type="PANTHER" id="PTHR38435">
    <property type="match status" value="1"/>
</dbReference>
<evidence type="ECO:0000259" key="2">
    <source>
        <dbReference type="Pfam" id="PF19200"/>
    </source>
</evidence>
<accession>Q6MSD7</accession>
<dbReference type="Proteomes" id="UP000001016">
    <property type="component" value="Chromosome"/>
</dbReference>
<evidence type="ECO:0000313" key="4">
    <source>
        <dbReference type="Proteomes" id="UP000001016"/>
    </source>
</evidence>
<keyword evidence="4" id="KW-1185">Reference proteome</keyword>
<dbReference type="Pfam" id="PF05913">
    <property type="entry name" value="MupG_C"/>
    <property type="match status" value="1"/>
</dbReference>
<organism evidence="3 4">
    <name type="scientific">Mycoplasma mycoides subsp. mycoides SC (strain CCUG 32753 / NCTC 10114 / PG1)</name>
    <dbReference type="NCBI Taxonomy" id="272632"/>
    <lineage>
        <taxon>Bacteria</taxon>
        <taxon>Bacillati</taxon>
        <taxon>Mycoplasmatota</taxon>
        <taxon>Mollicutes</taxon>
        <taxon>Mycoplasmataceae</taxon>
        <taxon>Mycoplasma</taxon>
    </lineage>
</organism>
<dbReference type="SUPFAM" id="SSF51445">
    <property type="entry name" value="(Trans)glycosidases"/>
    <property type="match status" value="1"/>
</dbReference>
<dbReference type="EMBL" id="BX293980">
    <property type="protein sequence ID" value="CAE77453.1"/>
    <property type="molecule type" value="Genomic_DNA"/>
</dbReference>
<protein>
    <recommendedName>
        <fullName evidence="5">Outer surface protein</fullName>
    </recommendedName>
</protein>
<dbReference type="KEGG" id="mmy:MSC_0839"/>
<dbReference type="HOGENOM" id="CLU_065324_0_0_14"/>
<name>Q6MSD7_MYCMS</name>
<dbReference type="InterPro" id="IPR043797">
    <property type="entry name" value="MupG_N"/>
</dbReference>
<dbReference type="Gene3D" id="2.40.100.10">
    <property type="entry name" value="Cyclophilin-like"/>
    <property type="match status" value="1"/>
</dbReference>
<feature type="domain" description="6-phospho-N-acetylmuramidase N-terminal" evidence="2">
    <location>
        <begin position="9"/>
        <end position="239"/>
    </location>
</feature>
<evidence type="ECO:0008006" key="5">
    <source>
        <dbReference type="Google" id="ProtNLM"/>
    </source>
</evidence>